<dbReference type="AlphaFoldDB" id="A0A670KHI3"/>
<reference evidence="3" key="2">
    <citation type="submission" date="2025-09" db="UniProtKB">
        <authorList>
            <consortium name="Ensembl"/>
        </authorList>
    </citation>
    <scope>IDENTIFICATION</scope>
</reference>
<dbReference type="OMA" id="KQGVIWA"/>
<protein>
    <recommendedName>
        <fullName evidence="2">NADP-dependent oxidoreductase domain-containing protein</fullName>
    </recommendedName>
</protein>
<organism evidence="3 4">
    <name type="scientific">Podarcis muralis</name>
    <name type="common">Wall lizard</name>
    <name type="synonym">Lacerta muralis</name>
    <dbReference type="NCBI Taxonomy" id="64176"/>
    <lineage>
        <taxon>Eukaryota</taxon>
        <taxon>Metazoa</taxon>
        <taxon>Chordata</taxon>
        <taxon>Craniata</taxon>
        <taxon>Vertebrata</taxon>
        <taxon>Euteleostomi</taxon>
        <taxon>Lepidosauria</taxon>
        <taxon>Squamata</taxon>
        <taxon>Bifurcata</taxon>
        <taxon>Unidentata</taxon>
        <taxon>Episquamata</taxon>
        <taxon>Laterata</taxon>
        <taxon>Lacertibaenia</taxon>
        <taxon>Lacertidae</taxon>
        <taxon>Podarcis</taxon>
    </lineage>
</organism>
<evidence type="ECO:0000256" key="1">
    <source>
        <dbReference type="ARBA" id="ARBA00007905"/>
    </source>
</evidence>
<dbReference type="InterPro" id="IPR020471">
    <property type="entry name" value="AKR"/>
</dbReference>
<dbReference type="SUPFAM" id="SSF51430">
    <property type="entry name" value="NAD(P)-linked oxidoreductase"/>
    <property type="match status" value="1"/>
</dbReference>
<proteinExistence type="inferred from homology"/>
<evidence type="ECO:0000313" key="4">
    <source>
        <dbReference type="Proteomes" id="UP000472272"/>
    </source>
</evidence>
<keyword evidence="4" id="KW-1185">Reference proteome</keyword>
<sequence length="89" mass="9946">MALSKDRGITMNDGNKIPILGFGTYPPDAEATKTAIEFGFRHIDGAYVYQSEEQVGRAVRAKISDGTVKREDIFYTGKVSEFGNFFFKK</sequence>
<reference evidence="3" key="1">
    <citation type="submission" date="2025-08" db="UniProtKB">
        <authorList>
            <consortium name="Ensembl"/>
        </authorList>
    </citation>
    <scope>IDENTIFICATION</scope>
</reference>
<dbReference type="Ensembl" id="ENSPMRT00000036277.1">
    <property type="protein sequence ID" value="ENSPMRP00000034192.1"/>
    <property type="gene ID" value="ENSPMRG00000022199.1"/>
</dbReference>
<dbReference type="GO" id="GO:0016491">
    <property type="term" value="F:oxidoreductase activity"/>
    <property type="evidence" value="ECO:0007669"/>
    <property type="project" value="InterPro"/>
</dbReference>
<comment type="similarity">
    <text evidence="1">Belongs to the aldo/keto reductase family.</text>
</comment>
<dbReference type="InterPro" id="IPR036812">
    <property type="entry name" value="NAD(P)_OxRdtase_dom_sf"/>
</dbReference>
<feature type="domain" description="NADP-dependent oxidoreductase" evidence="2">
    <location>
        <begin position="29"/>
        <end position="79"/>
    </location>
</feature>
<dbReference type="PANTHER" id="PTHR11732">
    <property type="entry name" value="ALDO/KETO REDUCTASE"/>
    <property type="match status" value="1"/>
</dbReference>
<evidence type="ECO:0000313" key="3">
    <source>
        <dbReference type="Ensembl" id="ENSPMRP00000034192.1"/>
    </source>
</evidence>
<dbReference type="Gene3D" id="3.20.20.100">
    <property type="entry name" value="NADP-dependent oxidoreductase domain"/>
    <property type="match status" value="1"/>
</dbReference>
<dbReference type="PROSITE" id="PS00798">
    <property type="entry name" value="ALDOKETO_REDUCTASE_1"/>
    <property type="match status" value="1"/>
</dbReference>
<evidence type="ECO:0000259" key="2">
    <source>
        <dbReference type="Pfam" id="PF00248"/>
    </source>
</evidence>
<name>A0A670KHI3_PODMU</name>
<dbReference type="Pfam" id="PF00248">
    <property type="entry name" value="Aldo_ket_red"/>
    <property type="match status" value="1"/>
</dbReference>
<dbReference type="Proteomes" id="UP000472272">
    <property type="component" value="Unplaced"/>
</dbReference>
<dbReference type="GeneTree" id="ENSGT00940000153677"/>
<dbReference type="InterPro" id="IPR018170">
    <property type="entry name" value="Aldo/ket_reductase_CS"/>
</dbReference>
<dbReference type="InterPro" id="IPR023210">
    <property type="entry name" value="NADP_OxRdtase_dom"/>
</dbReference>
<accession>A0A670KHI3</accession>